<comment type="subunit">
    <text evidence="9">The complex comprises the extracytoplasmic solute receptor protein and the two transmembrane proteins.</text>
</comment>
<protein>
    <recommendedName>
        <fullName evidence="9">TRAP transporter small permease protein</fullName>
    </recommendedName>
</protein>
<sequence length="171" mass="19034">MNVIQATLRIVSNLFGVVAMLFLAFLMFGITADVIMRGLTGDPLSGVFEMSELSLVMVVFMGAMWAQRDRAHIRVNILSQRLSGRAHRAIMAFGWGCGALALLMLAWPATQEAVYSVSIREFRWGYTQIPIWWTKVGLALGLWFAAIQMICHATFALVQDESDDHQPIAEA</sequence>
<feature type="transmembrane region" description="Helical" evidence="9">
    <location>
        <begin position="50"/>
        <end position="68"/>
    </location>
</feature>
<keyword evidence="2 9" id="KW-0813">Transport</keyword>
<evidence type="ECO:0000256" key="6">
    <source>
        <dbReference type="ARBA" id="ARBA00022989"/>
    </source>
</evidence>
<dbReference type="EMBL" id="QLMG01000023">
    <property type="protein sequence ID" value="RAK15360.1"/>
    <property type="molecule type" value="Genomic_DNA"/>
</dbReference>
<comment type="similarity">
    <text evidence="8 9">Belongs to the TRAP transporter small permease family.</text>
</comment>
<name>A0A327Y2N9_9RHOB</name>
<feature type="transmembrane region" description="Helical" evidence="9">
    <location>
        <begin position="89"/>
        <end position="109"/>
    </location>
</feature>
<feature type="transmembrane region" description="Helical" evidence="9">
    <location>
        <begin position="12"/>
        <end position="30"/>
    </location>
</feature>
<comment type="function">
    <text evidence="9">Part of the tripartite ATP-independent periplasmic (TRAP) transport system.</text>
</comment>
<dbReference type="OrthoDB" id="6385730at2"/>
<evidence type="ECO:0000256" key="8">
    <source>
        <dbReference type="ARBA" id="ARBA00038436"/>
    </source>
</evidence>
<dbReference type="AlphaFoldDB" id="A0A327Y2N9"/>
<feature type="transmembrane region" description="Helical" evidence="9">
    <location>
        <begin position="129"/>
        <end position="147"/>
    </location>
</feature>
<accession>A0A327Y2N9</accession>
<dbReference type="GO" id="GO:0015740">
    <property type="term" value="P:C4-dicarboxylate transport"/>
    <property type="evidence" value="ECO:0007669"/>
    <property type="project" value="TreeGrafter"/>
</dbReference>
<gene>
    <name evidence="11" type="ORF">ATI53_10233</name>
</gene>
<evidence type="ECO:0000256" key="4">
    <source>
        <dbReference type="ARBA" id="ARBA00022519"/>
    </source>
</evidence>
<keyword evidence="7 9" id="KW-0472">Membrane</keyword>
<evidence type="ECO:0000256" key="7">
    <source>
        <dbReference type="ARBA" id="ARBA00023136"/>
    </source>
</evidence>
<evidence type="ECO:0000256" key="3">
    <source>
        <dbReference type="ARBA" id="ARBA00022475"/>
    </source>
</evidence>
<organism evidence="11 12">
    <name type="scientific">Salipiger aestuarii</name>
    <dbReference type="NCBI Taxonomy" id="568098"/>
    <lineage>
        <taxon>Bacteria</taxon>
        <taxon>Pseudomonadati</taxon>
        <taxon>Pseudomonadota</taxon>
        <taxon>Alphaproteobacteria</taxon>
        <taxon>Rhodobacterales</taxon>
        <taxon>Roseobacteraceae</taxon>
        <taxon>Salipiger</taxon>
    </lineage>
</organism>
<dbReference type="PANTHER" id="PTHR35011">
    <property type="entry name" value="2,3-DIKETO-L-GULONATE TRAP TRANSPORTER SMALL PERMEASE PROTEIN YIAM"/>
    <property type="match status" value="1"/>
</dbReference>
<evidence type="ECO:0000259" key="10">
    <source>
        <dbReference type="Pfam" id="PF04290"/>
    </source>
</evidence>
<dbReference type="GO" id="GO:0022857">
    <property type="term" value="F:transmembrane transporter activity"/>
    <property type="evidence" value="ECO:0007669"/>
    <property type="project" value="UniProtKB-UniRule"/>
</dbReference>
<dbReference type="InterPro" id="IPR007387">
    <property type="entry name" value="TRAP_DctQ"/>
</dbReference>
<comment type="caution">
    <text evidence="11">The sequence shown here is derived from an EMBL/GenBank/DDBJ whole genome shotgun (WGS) entry which is preliminary data.</text>
</comment>
<dbReference type="RefSeq" id="WP_009505956.1">
    <property type="nucleotide sequence ID" value="NZ_LIQE01000018.1"/>
</dbReference>
<dbReference type="Pfam" id="PF04290">
    <property type="entry name" value="DctQ"/>
    <property type="match status" value="1"/>
</dbReference>
<keyword evidence="12" id="KW-1185">Reference proteome</keyword>
<feature type="domain" description="Tripartite ATP-independent periplasmic transporters DctQ component" evidence="10">
    <location>
        <begin position="27"/>
        <end position="152"/>
    </location>
</feature>
<dbReference type="GO" id="GO:0005886">
    <property type="term" value="C:plasma membrane"/>
    <property type="evidence" value="ECO:0007669"/>
    <property type="project" value="UniProtKB-SubCell"/>
</dbReference>
<evidence type="ECO:0000313" key="11">
    <source>
        <dbReference type="EMBL" id="RAK15360.1"/>
    </source>
</evidence>
<keyword evidence="3" id="KW-1003">Cell membrane</keyword>
<proteinExistence type="inferred from homology"/>
<comment type="subcellular location">
    <subcellularLocation>
        <location evidence="1 9">Cell inner membrane</location>
        <topology evidence="1 9">Multi-pass membrane protein</topology>
    </subcellularLocation>
</comment>
<keyword evidence="6 9" id="KW-1133">Transmembrane helix</keyword>
<evidence type="ECO:0000256" key="5">
    <source>
        <dbReference type="ARBA" id="ARBA00022692"/>
    </source>
</evidence>
<reference evidence="11 12" key="1">
    <citation type="submission" date="2018-06" db="EMBL/GenBank/DDBJ databases">
        <title>Genomic Encyclopedia of Archaeal and Bacterial Type Strains, Phase II (KMG-II): from individual species to whole genera.</title>
        <authorList>
            <person name="Goeker M."/>
        </authorList>
    </citation>
    <scope>NUCLEOTIDE SEQUENCE [LARGE SCALE GENOMIC DNA]</scope>
    <source>
        <strain evidence="11 12">DSM 22011</strain>
    </source>
</reference>
<evidence type="ECO:0000313" key="12">
    <source>
        <dbReference type="Proteomes" id="UP000249165"/>
    </source>
</evidence>
<dbReference type="InterPro" id="IPR055348">
    <property type="entry name" value="DctQ"/>
</dbReference>
<dbReference type="PANTHER" id="PTHR35011:SF10">
    <property type="entry name" value="TRAP TRANSPORTER SMALL PERMEASE PROTEIN"/>
    <property type="match status" value="1"/>
</dbReference>
<evidence type="ECO:0000256" key="2">
    <source>
        <dbReference type="ARBA" id="ARBA00022448"/>
    </source>
</evidence>
<evidence type="ECO:0000256" key="9">
    <source>
        <dbReference type="RuleBase" id="RU369079"/>
    </source>
</evidence>
<evidence type="ECO:0000256" key="1">
    <source>
        <dbReference type="ARBA" id="ARBA00004429"/>
    </source>
</evidence>
<dbReference type="Proteomes" id="UP000249165">
    <property type="component" value="Unassembled WGS sequence"/>
</dbReference>
<keyword evidence="5 9" id="KW-0812">Transmembrane</keyword>
<keyword evidence="4 9" id="KW-0997">Cell inner membrane</keyword>